<feature type="region of interest" description="Disordered" evidence="1">
    <location>
        <begin position="1608"/>
        <end position="1636"/>
    </location>
</feature>
<feature type="region of interest" description="Disordered" evidence="1">
    <location>
        <begin position="1311"/>
        <end position="1369"/>
    </location>
</feature>
<feature type="compositionally biased region" description="Basic and acidic residues" evidence="1">
    <location>
        <begin position="56"/>
        <end position="66"/>
    </location>
</feature>
<feature type="compositionally biased region" description="Polar residues" evidence="1">
    <location>
        <begin position="1322"/>
        <end position="1335"/>
    </location>
</feature>
<organism evidence="2 3">
    <name type="scientific">Nothobranchius furzeri</name>
    <name type="common">Turquoise killifish</name>
    <dbReference type="NCBI Taxonomy" id="105023"/>
    <lineage>
        <taxon>Eukaryota</taxon>
        <taxon>Metazoa</taxon>
        <taxon>Chordata</taxon>
        <taxon>Craniata</taxon>
        <taxon>Vertebrata</taxon>
        <taxon>Euteleostomi</taxon>
        <taxon>Actinopterygii</taxon>
        <taxon>Neopterygii</taxon>
        <taxon>Teleostei</taxon>
        <taxon>Neoteleostei</taxon>
        <taxon>Acanthomorphata</taxon>
        <taxon>Ovalentaria</taxon>
        <taxon>Atherinomorphae</taxon>
        <taxon>Cyprinodontiformes</taxon>
        <taxon>Nothobranchiidae</taxon>
        <taxon>Nothobranchius</taxon>
    </lineage>
</organism>
<dbReference type="PANTHER" id="PTHR22591:SF2">
    <property type="entry name" value="XIN ACTIN-BINDING REPEAT-CONTAINING PROTEIN 1"/>
    <property type="match status" value="1"/>
</dbReference>
<feature type="region of interest" description="Disordered" evidence="1">
    <location>
        <begin position="470"/>
        <end position="493"/>
    </location>
</feature>
<feature type="region of interest" description="Disordered" evidence="1">
    <location>
        <begin position="44"/>
        <end position="77"/>
    </location>
</feature>
<comment type="caution">
    <text evidence="2">The sequence shown here is derived from an EMBL/GenBank/DDBJ whole genome shotgun (WGS) entry which is preliminary data.</text>
</comment>
<evidence type="ECO:0000313" key="2">
    <source>
        <dbReference type="EMBL" id="KAF7213813.1"/>
    </source>
</evidence>
<feature type="compositionally biased region" description="Basic and acidic residues" evidence="1">
    <location>
        <begin position="470"/>
        <end position="487"/>
    </location>
</feature>
<dbReference type="GO" id="GO:0051015">
    <property type="term" value="F:actin filament binding"/>
    <property type="evidence" value="ECO:0007669"/>
    <property type="project" value="TreeGrafter"/>
</dbReference>
<feature type="region of interest" description="Disordered" evidence="1">
    <location>
        <begin position="1105"/>
        <end position="1182"/>
    </location>
</feature>
<feature type="region of interest" description="Disordered" evidence="1">
    <location>
        <begin position="297"/>
        <end position="319"/>
    </location>
</feature>
<feature type="region of interest" description="Disordered" evidence="1">
    <location>
        <begin position="1437"/>
        <end position="1467"/>
    </location>
</feature>
<feature type="compositionally biased region" description="Polar residues" evidence="1">
    <location>
        <begin position="1667"/>
        <end position="1681"/>
    </location>
</feature>
<dbReference type="KEGG" id="nfu:107382815"/>
<proteinExistence type="predicted"/>
<dbReference type="OMA" id="SNAEPPC"/>
<dbReference type="OrthoDB" id="6129702at2759"/>
<dbReference type="GO" id="GO:0007015">
    <property type="term" value="P:actin filament organization"/>
    <property type="evidence" value="ECO:0007669"/>
    <property type="project" value="TreeGrafter"/>
</dbReference>
<feature type="compositionally biased region" description="Basic and acidic residues" evidence="1">
    <location>
        <begin position="1165"/>
        <end position="1175"/>
    </location>
</feature>
<feature type="compositionally biased region" description="Polar residues" evidence="1">
    <location>
        <begin position="778"/>
        <end position="792"/>
    </location>
</feature>
<gene>
    <name evidence="2" type="ORF">G4P62_008175</name>
</gene>
<feature type="compositionally biased region" description="Basic and acidic residues" evidence="1">
    <location>
        <begin position="402"/>
        <end position="418"/>
    </location>
</feature>
<sequence length="1705" mass="192129">MEWDLRRTQSLRNMSSSGDRSIWTDTGLRDKTVSQLVARYQTTVEKSSGVQPTPVEKSEAKTKKALNEVASPSVKTPTTHLESLMKRNEEREKVGVKTNLTRSKSTGSLQNSTGSIEALMAVFESSDTAKRRVKSSFRMSNETQKYKADMPVVNGEDVHGTAREHKPPAENKKDHVAQKLANQVMNQSQIERRRTIAGVNFEKMAASEADEKRRSIADFRDNSFIQTKEILSVVSVKAISALYMSKVTNQGANNKTEQVQPRESGQKVKPTKIKEDFLQKMDDPPPFQPDEHVAELEQSQQLKPAQLSKQKLHQQRQKSELKRLLKHTHPELRMLDDVVDEEFAEVLSSETATVGETGYEGEVLSRCLIFENCGSSADVPPYTKNHMVHKGEEGCDSSENIPDDHKENTNSNDFHDLRPDFNDQVEEEMTRVDVQATRRMFESQSKSNPEKVQGNVSIILDKEKIKKSNKHSVKENVVDESKPRDLVDEPQGPCGPVSQTLTQHQHSGGDDFEDNTVPYTDLESGNIKTSATLLQNNPFISTNIEKEISHERTSMMPNQNITAREDCLTANVKNRTHLFESMPFDKIRHQNWDDIETMMENIKETLNFLFQVKAIQSSGTIIEVNETMRAKKAKFILSEGVPEINYDEVAEGGAQNFIVQLLPRVNLKPQITYLKEDKEGSMKAAVVDVLVHQHQFNPNKDTEFKTANVVQLVEDILNQDNSLRKGVIIQEDAAVLVYSLYKYFDEEDVKSYSPPKPADYKESETVTGCMSKTDETSTKSGPQETSEEQTCWESTWPRLKVNVKLFKSCIEKGDLEYLKSLQGDEPTAETEEPSQNKIDVEWDEEPNQEQRGDLSGDGISEYAPVDVKRLKSIFSEDKNQIQGTCFQSAITSNASGKRQSSNECNVRSLHHQHAKNTFRENEDVPQDDGRVYQAELADVVNDVDENCDLQTAIQDLQQATKEAKSLYQSFEESQKICTEEKSDGVKLSRTEMELSQENIDAEVKSGMELSWNKPLLTSDITSEHESEWKHKNSDDNPEKLQTAETCRTALDEKQPNPTSHSSHKMPQPEEEEVVFEGKIQAALESLEKSNINVTRGDFRAAMIYRNASNSHQRTSQTNKNQNTTELRPAQVQPEQEVTETVHGPNTVVSKQTKTPIGPKPPLPPKPEHLKSKQGDTHPATTINPETTEIFTVRTKETAPHVPQSCIMQNKQPLIKSTNESMTGHESLDNDKQTLQQSEPRHQVQVNLESIAVNGQQTKAGEDPERGNMNETEEHHIDFHGACQKFEGKKAISVKTAPVKPKRQKCAKLNVKNPKYQPGGNTGDQSVLTNPSTRGITTEREDKSEKDTKQVSKVEMREKKGRTETEDERRQRLSIHMDEIVRGNVVKATEIFDNLRKQEQLQIILSRVEEIEQDTSKVDVPSLRRVFESVPEWVVGPNKKKQKNIRSRCKEKPVPSPPDKTESKSSMEHVYGDLERASEEIINLKEQTLARLKDIEDTIRKALYSVSALKSDSDIAGLSRLLKESMGTFQGPLSSGNSREMNTQEAQESVIPPQNTSASAIKQQIPPSNPPTLSLTLQSAIRKMDENSMEAPTCLPCLQSPKAEERFRTTKTFKCNSSDRSEKGRQKQGHSQQDANQEMSVLEVQTDHEGKSIMGTKTVSENYERTDNSGNKVYTSKTSTVLGQALPSRHSTHPQFHLSESQGFDV</sequence>
<dbReference type="PANTHER" id="PTHR22591">
    <property type="entry name" value="XIN"/>
    <property type="match status" value="1"/>
</dbReference>
<dbReference type="EMBL" id="JAAVVJ010000010">
    <property type="protein sequence ID" value="KAF7213813.1"/>
    <property type="molecule type" value="Genomic_DNA"/>
</dbReference>
<dbReference type="GO" id="GO:0001725">
    <property type="term" value="C:stress fiber"/>
    <property type="evidence" value="ECO:0007669"/>
    <property type="project" value="TreeGrafter"/>
</dbReference>
<feature type="compositionally biased region" description="Polar residues" evidence="1">
    <location>
        <begin position="297"/>
        <end position="309"/>
    </location>
</feature>
<feature type="region of interest" description="Disordered" evidence="1">
    <location>
        <begin position="752"/>
        <end position="792"/>
    </location>
</feature>
<protein>
    <submittedName>
        <fullName evidence="2">Transcript variant X1</fullName>
    </submittedName>
</protein>
<feature type="region of interest" description="Disordered" evidence="1">
    <location>
        <begin position="390"/>
        <end position="418"/>
    </location>
</feature>
<reference evidence="2" key="1">
    <citation type="submission" date="2020-03" db="EMBL/GenBank/DDBJ databases">
        <title>Intra-Species Differences in Population Size shape Life History and Genome Evolution.</title>
        <authorList>
            <person name="Willemsen D."/>
            <person name="Cui R."/>
            <person name="Valenzano D.R."/>
        </authorList>
    </citation>
    <scope>NUCLEOTIDE SEQUENCE</scope>
    <source>
        <strain evidence="2">GRZ</strain>
        <tissue evidence="2">Whole</tissue>
    </source>
</reference>
<feature type="compositionally biased region" description="Polar residues" evidence="1">
    <location>
        <begin position="8"/>
        <end position="19"/>
    </location>
</feature>
<dbReference type="InterPro" id="IPR030072">
    <property type="entry name" value="XIRP1/XIRP2"/>
</dbReference>
<evidence type="ECO:0000313" key="3">
    <source>
        <dbReference type="Proteomes" id="UP000822369"/>
    </source>
</evidence>
<feature type="compositionally biased region" description="Basic residues" evidence="1">
    <location>
        <begin position="1437"/>
        <end position="1446"/>
    </location>
</feature>
<feature type="compositionally biased region" description="Basic and acidic residues" evidence="1">
    <location>
        <begin position="1336"/>
        <end position="1369"/>
    </location>
</feature>
<dbReference type="GO" id="GO:0005925">
    <property type="term" value="C:focal adhesion"/>
    <property type="evidence" value="ECO:0007669"/>
    <property type="project" value="TreeGrafter"/>
</dbReference>
<feature type="compositionally biased region" description="Polar residues" evidence="1">
    <location>
        <begin position="1106"/>
        <end position="1125"/>
    </location>
</feature>
<feature type="compositionally biased region" description="Basic and acidic residues" evidence="1">
    <location>
        <begin position="1447"/>
        <end position="1467"/>
    </location>
</feature>
<name>A0A9D2Y5T4_NOTFU</name>
<feature type="region of interest" description="Disordered" evidence="1">
    <location>
        <begin position="1"/>
        <end position="24"/>
    </location>
</feature>
<feature type="region of interest" description="Disordered" evidence="1">
    <location>
        <begin position="821"/>
        <end position="860"/>
    </location>
</feature>
<feature type="region of interest" description="Disordered" evidence="1">
    <location>
        <begin position="1050"/>
        <end position="1069"/>
    </location>
</feature>
<feature type="region of interest" description="Disordered" evidence="1">
    <location>
        <begin position="1653"/>
        <end position="1705"/>
    </location>
</feature>
<accession>A0A9D2Y5T4</accession>
<dbReference type="Proteomes" id="UP000822369">
    <property type="component" value="Chromosome 10"/>
</dbReference>
<evidence type="ECO:0000256" key="1">
    <source>
        <dbReference type="SAM" id="MobiDB-lite"/>
    </source>
</evidence>